<keyword evidence="6 12" id="KW-0547">Nucleotide-binding</keyword>
<feature type="active site" description="Proton acceptor" evidence="12">
    <location>
        <position position="260"/>
    </location>
</feature>
<feature type="binding site" evidence="12">
    <location>
        <position position="256"/>
    </location>
    <ligand>
        <name>K(+)</name>
        <dbReference type="ChEBI" id="CHEBI:29103"/>
    </ligand>
</feature>
<keyword evidence="11 12" id="KW-0119">Carbohydrate metabolism</keyword>
<evidence type="ECO:0000256" key="2">
    <source>
        <dbReference type="ARBA" id="ARBA00012035"/>
    </source>
</evidence>
<comment type="pathway">
    <text evidence="12">Carbohydrate metabolism; D-ribose degradation; D-ribose 5-phosphate from beta-D-ribopyranose: step 2/2.</text>
</comment>
<keyword evidence="8 12" id="KW-0067">ATP-binding</keyword>
<evidence type="ECO:0000313" key="14">
    <source>
        <dbReference type="EMBL" id="HDP78171.1"/>
    </source>
</evidence>
<keyword evidence="4 12" id="KW-0808">Transferase</keyword>
<sequence length="314" mass="33342">MVDFDFNGEILCMGSMNMDLVMVMESLPEPGETVITDNFSTYPGGKGGNQAVAAAMNGAKVQMFTKLGGDGFSVELVGLMSEKGVDTSRILRDPERTAGIAMIRVDKKGQNSISFTPGSNALLSPADVEKNSDLFQSGRILLLTMEIAEETIYRAIELAHEKGMFTIVDPAPAPRQGFPVSIASLVHLIKPNETEARILTGIEVRDKESARNALEKLKSLGFRLPIVTLGEKGIVGLDEDCFIELDPFKVNCVDTTAAGDVFSGALAAALSKGKSLGQSLEWANAAGALSTTTSGAQTSIPSPESVRDLLGKRV</sequence>
<dbReference type="EMBL" id="DSBT01000242">
    <property type="protein sequence ID" value="HDP78171.1"/>
    <property type="molecule type" value="Genomic_DNA"/>
</dbReference>
<dbReference type="PANTHER" id="PTHR10584:SF166">
    <property type="entry name" value="RIBOKINASE"/>
    <property type="match status" value="1"/>
</dbReference>
<feature type="binding site" evidence="12">
    <location>
        <begin position="259"/>
        <end position="260"/>
    </location>
    <ligand>
        <name>ATP</name>
        <dbReference type="ChEBI" id="CHEBI:30616"/>
    </ligand>
</feature>
<feature type="binding site" evidence="12">
    <location>
        <position position="299"/>
    </location>
    <ligand>
        <name>K(+)</name>
        <dbReference type="ChEBI" id="CHEBI:29103"/>
    </ligand>
</feature>
<comment type="similarity">
    <text evidence="1">Belongs to the carbohydrate kinase pfkB family.</text>
</comment>
<evidence type="ECO:0000259" key="13">
    <source>
        <dbReference type="Pfam" id="PF00294"/>
    </source>
</evidence>
<keyword evidence="10 12" id="KW-0630">Potassium</keyword>
<feature type="binding site" evidence="12">
    <location>
        <position position="290"/>
    </location>
    <ligand>
        <name>K(+)</name>
        <dbReference type="ChEBI" id="CHEBI:29103"/>
    </ligand>
</feature>
<dbReference type="GO" id="GO:0019303">
    <property type="term" value="P:D-ribose catabolic process"/>
    <property type="evidence" value="ECO:0007669"/>
    <property type="project" value="UniProtKB-UniRule"/>
</dbReference>
<comment type="activity regulation">
    <text evidence="12">Activated by a monovalent cation that binds near, but not in, the active site. The most likely occupant of the site in vivo is potassium. Ion binding induces a conformational change that may alter substrate affinity.</text>
</comment>
<dbReference type="GO" id="GO:0004747">
    <property type="term" value="F:ribokinase activity"/>
    <property type="evidence" value="ECO:0007669"/>
    <property type="project" value="UniProtKB-UniRule"/>
</dbReference>
<evidence type="ECO:0000256" key="12">
    <source>
        <dbReference type="HAMAP-Rule" id="MF_01987"/>
    </source>
</evidence>
<evidence type="ECO:0000256" key="10">
    <source>
        <dbReference type="ARBA" id="ARBA00022958"/>
    </source>
</evidence>
<feature type="binding site" evidence="12">
    <location>
        <begin position="17"/>
        <end position="19"/>
    </location>
    <ligand>
        <name>substrate</name>
    </ligand>
</feature>
<dbReference type="InterPro" id="IPR011877">
    <property type="entry name" value="Ribokinase"/>
</dbReference>
<accession>A0A7C1CX70</accession>
<dbReference type="UniPathway" id="UPA00916">
    <property type="reaction ID" value="UER00889"/>
</dbReference>
<dbReference type="InterPro" id="IPR029056">
    <property type="entry name" value="Ribokinase-like"/>
</dbReference>
<dbReference type="SUPFAM" id="SSF53613">
    <property type="entry name" value="Ribokinase-like"/>
    <property type="match status" value="1"/>
</dbReference>
<dbReference type="InterPro" id="IPR011611">
    <property type="entry name" value="PfkB_dom"/>
</dbReference>
<evidence type="ECO:0000256" key="6">
    <source>
        <dbReference type="ARBA" id="ARBA00022741"/>
    </source>
</evidence>
<evidence type="ECO:0000256" key="9">
    <source>
        <dbReference type="ARBA" id="ARBA00022842"/>
    </source>
</evidence>
<dbReference type="GO" id="GO:0046872">
    <property type="term" value="F:metal ion binding"/>
    <property type="evidence" value="ECO:0007669"/>
    <property type="project" value="UniProtKB-KW"/>
</dbReference>
<proteinExistence type="inferred from homology"/>
<comment type="subunit">
    <text evidence="12">Homodimer.</text>
</comment>
<dbReference type="GO" id="GO:0005829">
    <property type="term" value="C:cytosol"/>
    <property type="evidence" value="ECO:0007669"/>
    <property type="project" value="TreeGrafter"/>
</dbReference>
<comment type="function">
    <text evidence="12">Catalyzes the phosphorylation of ribose at O-5 in a reaction requiring ATP and magnesium. The resulting D-ribose-5-phosphate can then be used either for sythesis of nucleotides, histidine, and tryptophan, or as a component of the pentose phosphate pathway.</text>
</comment>
<dbReference type="NCBIfam" id="TIGR02152">
    <property type="entry name" value="D_ribokin_bact"/>
    <property type="match status" value="1"/>
</dbReference>
<dbReference type="Gene3D" id="3.40.1190.20">
    <property type="match status" value="1"/>
</dbReference>
<feature type="binding site" evidence="12">
    <location>
        <position position="260"/>
    </location>
    <ligand>
        <name>substrate</name>
    </ligand>
</feature>
<feature type="binding site" evidence="12">
    <location>
        <begin position="228"/>
        <end position="233"/>
    </location>
    <ligand>
        <name>ATP</name>
        <dbReference type="ChEBI" id="CHEBI:30616"/>
    </ligand>
</feature>
<dbReference type="PROSITE" id="PS00584">
    <property type="entry name" value="PFKB_KINASES_2"/>
    <property type="match status" value="1"/>
</dbReference>
<dbReference type="AlphaFoldDB" id="A0A7C1CX70"/>
<evidence type="ECO:0000256" key="3">
    <source>
        <dbReference type="ARBA" id="ARBA00016943"/>
    </source>
</evidence>
<dbReference type="Proteomes" id="UP000886198">
    <property type="component" value="Unassembled WGS sequence"/>
</dbReference>
<dbReference type="Pfam" id="PF00294">
    <property type="entry name" value="PfkB"/>
    <property type="match status" value="1"/>
</dbReference>
<evidence type="ECO:0000256" key="8">
    <source>
        <dbReference type="ARBA" id="ARBA00022840"/>
    </source>
</evidence>
<dbReference type="PANTHER" id="PTHR10584">
    <property type="entry name" value="SUGAR KINASE"/>
    <property type="match status" value="1"/>
</dbReference>
<feature type="binding site" evidence="12">
    <location>
        <position position="192"/>
    </location>
    <ligand>
        <name>ATP</name>
        <dbReference type="ChEBI" id="CHEBI:30616"/>
    </ligand>
</feature>
<feature type="domain" description="Carbohydrate kinase PfkB" evidence="13">
    <location>
        <begin position="9"/>
        <end position="302"/>
    </location>
</feature>
<comment type="caution">
    <text evidence="14">The sequence shown here is derived from an EMBL/GenBank/DDBJ whole genome shotgun (WGS) entry which is preliminary data.</text>
</comment>
<keyword evidence="7 12" id="KW-0418">Kinase</keyword>
<dbReference type="InterPro" id="IPR002173">
    <property type="entry name" value="Carboh/pur_kinase_PfkB_CS"/>
</dbReference>
<dbReference type="PRINTS" id="PR00990">
    <property type="entry name" value="RIBOKINASE"/>
</dbReference>
<dbReference type="CDD" id="cd01174">
    <property type="entry name" value="ribokinase"/>
    <property type="match status" value="1"/>
</dbReference>
<feature type="binding site" evidence="12">
    <location>
        <position position="284"/>
    </location>
    <ligand>
        <name>ATP</name>
        <dbReference type="ChEBI" id="CHEBI:30616"/>
    </ligand>
</feature>
<dbReference type="EC" id="2.7.1.15" evidence="2 12"/>
<organism evidence="14">
    <name type="scientific">Mesotoga infera</name>
    <dbReference type="NCBI Taxonomy" id="1236046"/>
    <lineage>
        <taxon>Bacteria</taxon>
        <taxon>Thermotogati</taxon>
        <taxon>Thermotogota</taxon>
        <taxon>Thermotogae</taxon>
        <taxon>Kosmotogales</taxon>
        <taxon>Kosmotogaceae</taxon>
        <taxon>Mesotoga</taxon>
    </lineage>
</organism>
<feature type="binding site" evidence="12">
    <location>
        <position position="254"/>
    </location>
    <ligand>
        <name>K(+)</name>
        <dbReference type="ChEBI" id="CHEBI:29103"/>
    </ligand>
</feature>
<dbReference type="HAMAP" id="MF_01987">
    <property type="entry name" value="Ribokinase"/>
    <property type="match status" value="1"/>
</dbReference>
<evidence type="ECO:0000256" key="5">
    <source>
        <dbReference type="ARBA" id="ARBA00022723"/>
    </source>
</evidence>
<comment type="caution">
    <text evidence="12">Lacks conserved residue(s) required for the propagation of feature annotation.</text>
</comment>
<dbReference type="InterPro" id="IPR002139">
    <property type="entry name" value="Ribo/fructo_kinase"/>
</dbReference>
<comment type="catalytic activity">
    <reaction evidence="12">
        <text>D-ribose + ATP = D-ribose 5-phosphate + ADP + H(+)</text>
        <dbReference type="Rhea" id="RHEA:13697"/>
        <dbReference type="ChEBI" id="CHEBI:15378"/>
        <dbReference type="ChEBI" id="CHEBI:30616"/>
        <dbReference type="ChEBI" id="CHEBI:47013"/>
        <dbReference type="ChEBI" id="CHEBI:78346"/>
        <dbReference type="ChEBI" id="CHEBI:456216"/>
        <dbReference type="EC" id="2.7.1.15"/>
    </reaction>
</comment>
<feature type="binding site" evidence="12">
    <location>
        <position position="146"/>
    </location>
    <ligand>
        <name>substrate</name>
    </ligand>
</feature>
<feature type="binding site" evidence="12">
    <location>
        <position position="293"/>
    </location>
    <ligand>
        <name>K(+)</name>
        <dbReference type="ChEBI" id="CHEBI:29103"/>
    </ligand>
</feature>
<keyword evidence="12" id="KW-0963">Cytoplasm</keyword>
<comment type="subcellular location">
    <subcellularLocation>
        <location evidence="12">Cytoplasm</location>
    </subcellularLocation>
</comment>
<evidence type="ECO:0000256" key="1">
    <source>
        <dbReference type="ARBA" id="ARBA00005380"/>
    </source>
</evidence>
<name>A0A7C1CX70_9BACT</name>
<dbReference type="GO" id="GO:0005524">
    <property type="term" value="F:ATP binding"/>
    <property type="evidence" value="ECO:0007669"/>
    <property type="project" value="UniProtKB-UniRule"/>
</dbReference>
<evidence type="ECO:0000256" key="11">
    <source>
        <dbReference type="ARBA" id="ARBA00023277"/>
    </source>
</evidence>
<reference evidence="14" key="1">
    <citation type="journal article" date="2020" name="mSystems">
        <title>Genome- and Community-Level Interaction Insights into Carbon Utilization and Element Cycling Functions of Hydrothermarchaeota in Hydrothermal Sediment.</title>
        <authorList>
            <person name="Zhou Z."/>
            <person name="Liu Y."/>
            <person name="Xu W."/>
            <person name="Pan J."/>
            <person name="Luo Z.H."/>
            <person name="Li M."/>
        </authorList>
    </citation>
    <scope>NUCLEOTIDE SEQUENCE [LARGE SCALE GENOMIC DNA]</scope>
    <source>
        <strain evidence="14">SpSt-1179</strain>
    </source>
</reference>
<protein>
    <recommendedName>
        <fullName evidence="3 12">Ribokinase</fullName>
        <shortName evidence="12">RK</shortName>
        <ecNumber evidence="2 12">2.7.1.15</ecNumber>
    </recommendedName>
</protein>
<feature type="binding site" evidence="12">
    <location>
        <position position="295"/>
    </location>
    <ligand>
        <name>K(+)</name>
        <dbReference type="ChEBI" id="CHEBI:29103"/>
    </ligand>
</feature>
<feature type="binding site" evidence="12">
    <location>
        <begin position="45"/>
        <end position="49"/>
    </location>
    <ligand>
        <name>substrate</name>
    </ligand>
</feature>
<keyword evidence="5 12" id="KW-0479">Metal-binding</keyword>
<comment type="cofactor">
    <cofactor evidence="12">
        <name>Mg(2+)</name>
        <dbReference type="ChEBI" id="CHEBI:18420"/>
    </cofactor>
    <text evidence="12">Requires a divalent cation, most likely magnesium in vivo, as an electrophilic catalyst to aid phosphoryl group transfer. It is the chelate of the metal and the nucleotide that is the actual substrate.</text>
</comment>
<evidence type="ECO:0000256" key="7">
    <source>
        <dbReference type="ARBA" id="ARBA00022777"/>
    </source>
</evidence>
<keyword evidence="9 12" id="KW-0460">Magnesium</keyword>
<comment type="similarity">
    <text evidence="12">Belongs to the carbohydrate kinase PfkB family. Ribokinase subfamily.</text>
</comment>
<gene>
    <name evidence="12 14" type="primary">rbsK</name>
    <name evidence="14" type="ORF">ENN47_08315</name>
</gene>
<evidence type="ECO:0000256" key="4">
    <source>
        <dbReference type="ARBA" id="ARBA00022679"/>
    </source>
</evidence>